<keyword evidence="2" id="KW-0812">Transmembrane</keyword>
<evidence type="ECO:0000313" key="3">
    <source>
        <dbReference type="EMBL" id="KPJ72616.1"/>
    </source>
</evidence>
<reference evidence="3 4" key="1">
    <citation type="journal article" date="2015" name="Microbiome">
        <title>Genomic resolution of linkages in carbon, nitrogen, and sulfur cycling among widespread estuary sediment bacteria.</title>
        <authorList>
            <person name="Baker B.J."/>
            <person name="Lazar C.S."/>
            <person name="Teske A.P."/>
            <person name="Dick G.J."/>
        </authorList>
    </citation>
    <scope>NUCLEOTIDE SEQUENCE [LARGE SCALE GENOMIC DNA]</scope>
    <source>
        <strain evidence="3">DG_78</strain>
    </source>
</reference>
<organism evidence="3 4">
    <name type="scientific">candidate division TA06 bacterium DG_78</name>
    <dbReference type="NCBI Taxonomy" id="1703772"/>
    <lineage>
        <taxon>Bacteria</taxon>
        <taxon>Bacteria division TA06</taxon>
    </lineage>
</organism>
<feature type="transmembrane region" description="Helical" evidence="2">
    <location>
        <begin position="166"/>
        <end position="183"/>
    </location>
</feature>
<dbReference type="SUPFAM" id="SSF103190">
    <property type="entry name" value="Sensory domain-like"/>
    <property type="match status" value="1"/>
</dbReference>
<keyword evidence="2" id="KW-1133">Transmembrane helix</keyword>
<feature type="coiled-coil region" evidence="1">
    <location>
        <begin position="209"/>
        <end position="301"/>
    </location>
</feature>
<keyword evidence="1" id="KW-0175">Coiled coil</keyword>
<dbReference type="Proteomes" id="UP000051012">
    <property type="component" value="Unassembled WGS sequence"/>
</dbReference>
<comment type="caution">
    <text evidence="3">The sequence shown here is derived from an EMBL/GenBank/DDBJ whole genome shotgun (WGS) entry which is preliminary data.</text>
</comment>
<evidence type="ECO:0000313" key="4">
    <source>
        <dbReference type="Proteomes" id="UP000051012"/>
    </source>
</evidence>
<gene>
    <name evidence="3" type="ORF">AMJ52_05830</name>
</gene>
<dbReference type="Gene3D" id="3.30.450.20">
    <property type="entry name" value="PAS domain"/>
    <property type="match status" value="1"/>
</dbReference>
<dbReference type="CDD" id="cd18773">
    <property type="entry name" value="PDC1_HK_sensor"/>
    <property type="match status" value="1"/>
</dbReference>
<accession>A0A0S7YD05</accession>
<proteinExistence type="predicted"/>
<protein>
    <recommendedName>
        <fullName evidence="5">Single cache domain-containing protein</fullName>
    </recommendedName>
</protein>
<dbReference type="EMBL" id="LJNI01000066">
    <property type="protein sequence ID" value="KPJ72616.1"/>
    <property type="molecule type" value="Genomic_DNA"/>
</dbReference>
<keyword evidence="2" id="KW-0472">Membrane</keyword>
<evidence type="ECO:0008006" key="5">
    <source>
        <dbReference type="Google" id="ProtNLM"/>
    </source>
</evidence>
<evidence type="ECO:0000256" key="2">
    <source>
        <dbReference type="SAM" id="Phobius"/>
    </source>
</evidence>
<name>A0A0S7YD05_UNCT6</name>
<dbReference type="InterPro" id="IPR029151">
    <property type="entry name" value="Sensor-like_sf"/>
</dbReference>
<dbReference type="AlphaFoldDB" id="A0A0S7YD05"/>
<sequence length="324" mass="36538">MSKASSSFIPLLLVIFLSIFFFLSPNFFSQEVTGSSNTLKEISIKRFTSVGNTIAHAAFVEDAIIMNESPKLNEIITSLRRDEPEMTFIYFVDNTNKIIASSNPNMIGKTYDTDILTSGESIVREKNGTYEGGFSITIGQKRIGAIYFEAKPEIVSGQLAASPNPIVLAVGIVVAFIIFFITYSSNRNLEKKLVADLNRRKEATISPQVQALKKEKEETEKGLEEITEKMTNLQKEYATKKAELESNPLFQSVEKLKTVETETLKKLETLKEQKTQLSKEVESLTQKREEIRSALEAEKKEESILHEKLALIKKKILRLETPEK</sequence>
<evidence type="ECO:0000256" key="1">
    <source>
        <dbReference type="SAM" id="Coils"/>
    </source>
</evidence>